<dbReference type="InterPro" id="IPR050789">
    <property type="entry name" value="Diverse_Enzym_Activities"/>
</dbReference>
<dbReference type="OrthoDB" id="9801061at2"/>
<evidence type="ECO:0000313" key="2">
    <source>
        <dbReference type="EMBL" id="SFH92740.1"/>
    </source>
</evidence>
<dbReference type="Gene3D" id="3.40.710.10">
    <property type="entry name" value="DD-peptidase/beta-lactamase superfamily"/>
    <property type="match status" value="1"/>
</dbReference>
<evidence type="ECO:0000313" key="3">
    <source>
        <dbReference type="Proteomes" id="UP000199548"/>
    </source>
</evidence>
<dbReference type="PANTHER" id="PTHR43283">
    <property type="entry name" value="BETA-LACTAMASE-RELATED"/>
    <property type="match status" value="1"/>
</dbReference>
<accession>A0A1I3E168</accession>
<dbReference type="Proteomes" id="UP000199548">
    <property type="component" value="Unassembled WGS sequence"/>
</dbReference>
<sequence length="392" mass="41833">MILQSKHETGAGRDESALANRLDSIFTTALRERRIVGAVAVVASHGKVIYRRAHGWAERETQRPMHEDTLFRLASVTKPIVTLAVLRLAADGKLQLDDHVSRWLPDFTPRLPDGSQPPLTLHQLLTHTAGLSYGLLEGPGSEYDLLGISDGIDRVDFSLEENLRRVAGASLVFAPGSAWRYSLALDVLGAVIERVTGAPLADAIAQLVTGPLGMHDTGFVSDEPTRFAVPYADGAPEPVKMTENVSVPLPEGHGVAVRFAPSRAFEPTAYPSGGAGMYGSADDVLRVLEAVRDGKSFLPDALRAAMYVDHTPPGTETRGPGWGFGYGAAVLNDPVLAGSPQSAGTLQWGGVYGHSWFIDATRGLTVLLLTNTAYEGMSGALTLEVRDAVYGD</sequence>
<proteinExistence type="predicted"/>
<dbReference type="PANTHER" id="PTHR43283:SF3">
    <property type="entry name" value="BETA-LACTAMASE FAMILY PROTEIN (AFU_ORTHOLOGUE AFUA_5G07500)"/>
    <property type="match status" value="1"/>
</dbReference>
<dbReference type="STRING" id="420953.SAMN05192543_101634"/>
<dbReference type="InterPro" id="IPR012338">
    <property type="entry name" value="Beta-lactam/transpept-like"/>
</dbReference>
<dbReference type="Pfam" id="PF00144">
    <property type="entry name" value="Beta-lactamase"/>
    <property type="match status" value="1"/>
</dbReference>
<protein>
    <submittedName>
        <fullName evidence="2">CubicO group peptidase, beta-lactamase class C family</fullName>
    </submittedName>
</protein>
<organism evidence="2 3">
    <name type="scientific">Paraburkholderia megapolitana</name>
    <dbReference type="NCBI Taxonomy" id="420953"/>
    <lineage>
        <taxon>Bacteria</taxon>
        <taxon>Pseudomonadati</taxon>
        <taxon>Pseudomonadota</taxon>
        <taxon>Betaproteobacteria</taxon>
        <taxon>Burkholderiales</taxon>
        <taxon>Burkholderiaceae</taxon>
        <taxon>Paraburkholderia</taxon>
    </lineage>
</organism>
<dbReference type="RefSeq" id="WP_091007225.1">
    <property type="nucleotide sequence ID" value="NZ_CP041743.1"/>
</dbReference>
<name>A0A1I3E168_9BURK</name>
<dbReference type="EMBL" id="FOQU01000001">
    <property type="protein sequence ID" value="SFH92740.1"/>
    <property type="molecule type" value="Genomic_DNA"/>
</dbReference>
<dbReference type="AlphaFoldDB" id="A0A1I3E168"/>
<evidence type="ECO:0000259" key="1">
    <source>
        <dbReference type="Pfam" id="PF00144"/>
    </source>
</evidence>
<gene>
    <name evidence="2" type="ORF">SAMN05192543_101634</name>
</gene>
<reference evidence="2 3" key="1">
    <citation type="submission" date="2016-10" db="EMBL/GenBank/DDBJ databases">
        <authorList>
            <person name="de Groot N.N."/>
        </authorList>
    </citation>
    <scope>NUCLEOTIDE SEQUENCE [LARGE SCALE GENOMIC DNA]</scope>
    <source>
        <strain evidence="2 3">LMG 23650</strain>
    </source>
</reference>
<dbReference type="InterPro" id="IPR001466">
    <property type="entry name" value="Beta-lactam-related"/>
</dbReference>
<keyword evidence="3" id="KW-1185">Reference proteome</keyword>
<dbReference type="SUPFAM" id="SSF56601">
    <property type="entry name" value="beta-lactamase/transpeptidase-like"/>
    <property type="match status" value="1"/>
</dbReference>
<feature type="domain" description="Beta-lactamase-related" evidence="1">
    <location>
        <begin position="22"/>
        <end position="381"/>
    </location>
</feature>